<feature type="domain" description="Secretion system C-terminal sorting" evidence="3">
    <location>
        <begin position="299"/>
        <end position="365"/>
    </location>
</feature>
<dbReference type="EMBL" id="JBHTIB010000012">
    <property type="protein sequence ID" value="MFD0835974.1"/>
    <property type="molecule type" value="Genomic_DNA"/>
</dbReference>
<keyword evidence="5" id="KW-1185">Reference proteome</keyword>
<keyword evidence="1 2" id="KW-0732">Signal</keyword>
<dbReference type="Proteomes" id="UP001597011">
    <property type="component" value="Unassembled WGS sequence"/>
</dbReference>
<evidence type="ECO:0000256" key="2">
    <source>
        <dbReference type="SAM" id="SignalP"/>
    </source>
</evidence>
<dbReference type="Pfam" id="PF18962">
    <property type="entry name" value="Por_Secre_tail"/>
    <property type="match status" value="1"/>
</dbReference>
<dbReference type="Gene3D" id="2.40.128.720">
    <property type="match status" value="1"/>
</dbReference>
<dbReference type="RefSeq" id="WP_379941574.1">
    <property type="nucleotide sequence ID" value="NZ_JBHTIB010000012.1"/>
</dbReference>
<name>A0ABW3BU18_9FLAO</name>
<dbReference type="NCBIfam" id="TIGR04183">
    <property type="entry name" value="Por_Secre_tail"/>
    <property type="match status" value="1"/>
</dbReference>
<feature type="chain" id="PRO_5047422602" evidence="2">
    <location>
        <begin position="22"/>
        <end position="366"/>
    </location>
</feature>
<organism evidence="4 5">
    <name type="scientific">Mariniflexile aquimaris</name>
    <dbReference type="NCBI Taxonomy" id="881009"/>
    <lineage>
        <taxon>Bacteria</taxon>
        <taxon>Pseudomonadati</taxon>
        <taxon>Bacteroidota</taxon>
        <taxon>Flavobacteriia</taxon>
        <taxon>Flavobacteriales</taxon>
        <taxon>Flavobacteriaceae</taxon>
        <taxon>Mariniflexile</taxon>
    </lineage>
</organism>
<dbReference type="InterPro" id="IPR026444">
    <property type="entry name" value="Secre_tail"/>
</dbReference>
<evidence type="ECO:0000256" key="1">
    <source>
        <dbReference type="ARBA" id="ARBA00022729"/>
    </source>
</evidence>
<protein>
    <submittedName>
        <fullName evidence="4">T9SS type A sorting domain-containing protein</fullName>
    </submittedName>
</protein>
<proteinExistence type="predicted"/>
<accession>A0ABW3BU18</accession>
<evidence type="ECO:0000313" key="5">
    <source>
        <dbReference type="Proteomes" id="UP001597011"/>
    </source>
</evidence>
<comment type="caution">
    <text evidence="4">The sequence shown here is derived from an EMBL/GenBank/DDBJ whole genome shotgun (WGS) entry which is preliminary data.</text>
</comment>
<sequence length="366" mass="42210">MKRLLLFSVVLYGLVLTSPCASQTYKLDVKTIWSNFDNPEVWQQDYVEQYTYGNGGNKETKILGLVYPSLENDYQYIKTYNTTNNTITTNLRQDWNGASWDDSYQETYTYYTGTSNIKDITTYSFEAGFDVLKISYEYIGADVYKITFQEGSTGTLVNYRQFEYAYGTSGQPSTEWERQWTGSAWQLIERGTATYTTNQRELIVDSYNGSTYTLKERYITTYMGTLETIYLWQSWVDPNWVNEDREVSTYDSNGNKELYVYQDYDSATLSWVGYYKEESSFSLAAPLSTESFDNNNFKIYPNPASSVIYISSNSSIGLVTIYDVLGNQVLKTKNTKQINVESLKTGVYILKAYNEKSSTTKRVVIR</sequence>
<gene>
    <name evidence="4" type="ORF">ACFQ0I_09380</name>
</gene>
<evidence type="ECO:0000313" key="4">
    <source>
        <dbReference type="EMBL" id="MFD0835974.1"/>
    </source>
</evidence>
<evidence type="ECO:0000259" key="3">
    <source>
        <dbReference type="Pfam" id="PF18962"/>
    </source>
</evidence>
<feature type="signal peptide" evidence="2">
    <location>
        <begin position="1"/>
        <end position="21"/>
    </location>
</feature>
<reference evidence="5" key="1">
    <citation type="journal article" date="2019" name="Int. J. Syst. Evol. Microbiol.">
        <title>The Global Catalogue of Microorganisms (GCM) 10K type strain sequencing project: providing services to taxonomists for standard genome sequencing and annotation.</title>
        <authorList>
            <consortium name="The Broad Institute Genomics Platform"/>
            <consortium name="The Broad Institute Genome Sequencing Center for Infectious Disease"/>
            <person name="Wu L."/>
            <person name="Ma J."/>
        </authorList>
    </citation>
    <scope>NUCLEOTIDE SEQUENCE [LARGE SCALE GENOMIC DNA]</scope>
    <source>
        <strain evidence="5">CCUG 60529</strain>
    </source>
</reference>